<dbReference type="InterPro" id="IPR006059">
    <property type="entry name" value="SBP"/>
</dbReference>
<dbReference type="Pfam" id="PF13416">
    <property type="entry name" value="SBP_bac_8"/>
    <property type="match status" value="1"/>
</dbReference>
<dbReference type="PANTHER" id="PTHR43649:SF11">
    <property type="entry name" value="ABC TRANSPORTER SUBSTRATE-BINDING PROTEIN YESO-RELATED"/>
    <property type="match status" value="1"/>
</dbReference>
<dbReference type="Gene3D" id="3.40.190.10">
    <property type="entry name" value="Periplasmic binding protein-like II"/>
    <property type="match status" value="2"/>
</dbReference>
<dbReference type="EMBL" id="JACCFY010000001">
    <property type="protein sequence ID" value="NYJ78241.1"/>
    <property type="molecule type" value="Genomic_DNA"/>
</dbReference>
<dbReference type="AlphaFoldDB" id="A0A7Z0GNA3"/>
<evidence type="ECO:0000313" key="2">
    <source>
        <dbReference type="EMBL" id="NYJ78241.1"/>
    </source>
</evidence>
<dbReference type="InterPro" id="IPR050490">
    <property type="entry name" value="Bact_solute-bd_prot1"/>
</dbReference>
<reference evidence="2 3" key="1">
    <citation type="submission" date="2020-07" db="EMBL/GenBank/DDBJ databases">
        <title>Sequencing the genomes of 1000 actinobacteria strains.</title>
        <authorList>
            <person name="Klenk H.-P."/>
        </authorList>
    </citation>
    <scope>NUCLEOTIDE SEQUENCE [LARGE SCALE GENOMIC DNA]</scope>
    <source>
        <strain evidence="2 3">DSM 15475</strain>
    </source>
</reference>
<comment type="caution">
    <text evidence="2">The sequence shown here is derived from an EMBL/GenBank/DDBJ whole genome shotgun (WGS) entry which is preliminary data.</text>
</comment>
<name>A0A7Z0GNA3_9MICC</name>
<feature type="chain" id="PRO_5039351344" evidence="1">
    <location>
        <begin position="29"/>
        <end position="427"/>
    </location>
</feature>
<gene>
    <name evidence="2" type="ORF">HNR09_001652</name>
</gene>
<keyword evidence="3" id="KW-1185">Reference proteome</keyword>
<keyword evidence="1" id="KW-0732">Signal</keyword>
<dbReference type="PANTHER" id="PTHR43649">
    <property type="entry name" value="ARABINOSE-BINDING PROTEIN-RELATED"/>
    <property type="match status" value="1"/>
</dbReference>
<accession>A0A7Z0GNA3</accession>
<keyword evidence="2" id="KW-0762">Sugar transport</keyword>
<protein>
    <submittedName>
        <fullName evidence="2">Multiple sugar transport system substrate-binding protein</fullName>
    </submittedName>
</protein>
<evidence type="ECO:0000256" key="1">
    <source>
        <dbReference type="SAM" id="SignalP"/>
    </source>
</evidence>
<keyword evidence="2" id="KW-0813">Transport</keyword>
<dbReference type="SUPFAM" id="SSF53850">
    <property type="entry name" value="Periplasmic binding protein-like II"/>
    <property type="match status" value="1"/>
</dbReference>
<organism evidence="2 3">
    <name type="scientific">Nesterenkonia xinjiangensis</name>
    <dbReference type="NCBI Taxonomy" id="225327"/>
    <lineage>
        <taxon>Bacteria</taxon>
        <taxon>Bacillati</taxon>
        <taxon>Actinomycetota</taxon>
        <taxon>Actinomycetes</taxon>
        <taxon>Micrococcales</taxon>
        <taxon>Micrococcaceae</taxon>
        <taxon>Nesterenkonia</taxon>
    </lineage>
</organism>
<proteinExistence type="predicted"/>
<evidence type="ECO:0000313" key="3">
    <source>
        <dbReference type="Proteomes" id="UP000535437"/>
    </source>
</evidence>
<dbReference type="RefSeq" id="WP_179541610.1">
    <property type="nucleotide sequence ID" value="NZ_BAAALL010000002.1"/>
</dbReference>
<sequence>MSNTRSSSQPPAALAAATVLALTLTACGGDASPEEGGDVELRFAFWGTADRADRFQEAIDIFEDENPGIDVRPEVNDWDGYWDRLATVVAGGDIPDIMMQEDRYIGEYASRGVLADLSGSVPTDDVDAHLLSSGEIDGAQYGYPTGSNVFSVVANPDMFEDAGVPMPDDSTWTWEEYVDVSNALSDGLDGQAFGTSDYSFAEVGFRVYARQHGQALFTEDGTLGYEDELLEEWFQRSLDLQESGGQPSADQGLALDLLDSPIATGEAAMSLTWSAQLEVLSEATGTHLTLLRIPGESEFDQAGMYFKPGMYLAAAETSDHQAEAAQFIDFMINDTRVGEIFLSELGLPGNANVREAVVAELDTVDQVAADFVTDLSDEIVDAAAVMPQGASAAAEIMQRVNSEVLFEQITPEEGAAKFRSELEAALS</sequence>
<dbReference type="PROSITE" id="PS51257">
    <property type="entry name" value="PROKAR_LIPOPROTEIN"/>
    <property type="match status" value="1"/>
</dbReference>
<feature type="signal peptide" evidence="1">
    <location>
        <begin position="1"/>
        <end position="28"/>
    </location>
</feature>
<dbReference type="Proteomes" id="UP000535437">
    <property type="component" value="Unassembled WGS sequence"/>
</dbReference>